<name>A0A347WL35_9LACT</name>
<dbReference type="EMBL" id="CP023434">
    <property type="protein sequence ID" value="AXY25792.1"/>
    <property type="molecule type" value="Genomic_DNA"/>
</dbReference>
<evidence type="ECO:0000259" key="1">
    <source>
        <dbReference type="Pfam" id="PF13393"/>
    </source>
</evidence>
<dbReference type="Pfam" id="PF13393">
    <property type="entry name" value="tRNA-synt_His"/>
    <property type="match status" value="1"/>
</dbReference>
<dbReference type="InterPro" id="IPR041715">
    <property type="entry name" value="HisRS-like_core"/>
</dbReference>
<dbReference type="AlphaFoldDB" id="A0A347WL35"/>
<reference evidence="2 3" key="1">
    <citation type="submission" date="2017-09" db="EMBL/GenBank/DDBJ databases">
        <title>Complete genome sequence of Oxytococcus suis strain ZY16052.</title>
        <authorList>
            <person name="Li F."/>
        </authorList>
    </citation>
    <scope>NUCLEOTIDE SEQUENCE [LARGE SCALE GENOMIC DNA]</scope>
    <source>
        <strain evidence="2 3">ZY16052</strain>
    </source>
</reference>
<evidence type="ECO:0000313" key="3">
    <source>
        <dbReference type="Proteomes" id="UP000263232"/>
    </source>
</evidence>
<dbReference type="OrthoDB" id="2387597at2"/>
<sequence length="266" mass="30027">MTTSILKRTVLAAKYLEMLADADYRLIDLNLIEPIDAKDALGMNSENTFERGGRWYHLRSDWTRSLVAYSDAFDKALSRYGYFGPVVRHKRTYYQAGMELYQAELPEMLAAIQMHLDFIQAEAGTNIQTIIVNDLRILGKYQTKYDLSEEVMQVVAEKDLSSLAELLGREHAIYQLLAQPVKQQFAQIQAEFKGEADLAFLEGLQALLEGSQSKFLVDLSFTPPHSYYNGIYFQAFLTDYQPILTGGQYGNQSFGIGIDLSQGGLS</sequence>
<dbReference type="GO" id="GO:0016740">
    <property type="term" value="F:transferase activity"/>
    <property type="evidence" value="ECO:0007669"/>
    <property type="project" value="UniProtKB-ARBA"/>
</dbReference>
<dbReference type="Proteomes" id="UP000263232">
    <property type="component" value="Chromosome"/>
</dbReference>
<dbReference type="SUPFAM" id="SSF55681">
    <property type="entry name" value="Class II aaRS and biotin synthetases"/>
    <property type="match status" value="1"/>
</dbReference>
<dbReference type="Gene3D" id="3.30.930.10">
    <property type="entry name" value="Bira Bifunctional Protein, Domain 2"/>
    <property type="match status" value="1"/>
</dbReference>
<accession>A0A347WL35</accession>
<protein>
    <recommendedName>
        <fullName evidence="1">Class II Histidinyl-tRNA synthetase (HisRS)-like catalytic core domain-containing protein</fullName>
    </recommendedName>
</protein>
<feature type="domain" description="Class II Histidinyl-tRNA synthetase (HisRS)-like catalytic core" evidence="1">
    <location>
        <begin position="8"/>
        <end position="254"/>
    </location>
</feature>
<dbReference type="RefSeq" id="WP_118990692.1">
    <property type="nucleotide sequence ID" value="NZ_CP023434.1"/>
</dbReference>
<dbReference type="GO" id="GO:0140096">
    <property type="term" value="F:catalytic activity, acting on a protein"/>
    <property type="evidence" value="ECO:0007669"/>
    <property type="project" value="UniProtKB-ARBA"/>
</dbReference>
<proteinExistence type="predicted"/>
<dbReference type="KEGG" id="abae:CL176_07170"/>
<keyword evidence="3" id="KW-1185">Reference proteome</keyword>
<evidence type="ECO:0000313" key="2">
    <source>
        <dbReference type="EMBL" id="AXY25792.1"/>
    </source>
</evidence>
<dbReference type="InterPro" id="IPR045864">
    <property type="entry name" value="aa-tRNA-synth_II/BPL/LPL"/>
</dbReference>
<organism evidence="2 3">
    <name type="scientific">Suicoccus acidiformans</name>
    <dbReference type="NCBI Taxonomy" id="2036206"/>
    <lineage>
        <taxon>Bacteria</taxon>
        <taxon>Bacillati</taxon>
        <taxon>Bacillota</taxon>
        <taxon>Bacilli</taxon>
        <taxon>Lactobacillales</taxon>
        <taxon>Aerococcaceae</taxon>
        <taxon>Suicoccus</taxon>
    </lineage>
</organism>
<gene>
    <name evidence="2" type="ORF">CL176_07170</name>
</gene>